<proteinExistence type="predicted"/>
<evidence type="ECO:0000313" key="3">
    <source>
        <dbReference type="Proteomes" id="UP000589620"/>
    </source>
</evidence>
<keyword evidence="1" id="KW-0812">Transmembrane</keyword>
<dbReference type="AlphaFoldDB" id="A0A852SW32"/>
<comment type="caution">
    <text evidence="2">The sequence shown here is derived from an EMBL/GenBank/DDBJ whole genome shotgun (WGS) entry which is preliminary data.</text>
</comment>
<accession>A0A852SW32</accession>
<feature type="transmembrane region" description="Helical" evidence="1">
    <location>
        <begin position="12"/>
        <end position="29"/>
    </location>
</feature>
<keyword evidence="3" id="KW-1185">Reference proteome</keyword>
<dbReference type="RefSeq" id="WP_218857006.1">
    <property type="nucleotide sequence ID" value="NZ_BAAAPX010000001.1"/>
</dbReference>
<evidence type="ECO:0000256" key="1">
    <source>
        <dbReference type="SAM" id="Phobius"/>
    </source>
</evidence>
<sequence length="205" mass="21219">MSTRSARVARGLIAAGFATFVAALFHVAGGGLPPSAVALTLSLVFSGLGCIVLAGKRSALWRSASSVGLSQFLFHALFSLSPSAHFAGATGHLHPGSHLTMVTDGVVPMPSVPMAAMSLGGPWMWLAHAGAAVLTVLALRYGERVFTAVSEFTAFSLRRLLVVAAVVDVPVPPMRVETVPVVLPARTIVLGRLRHRGPPALMGPA</sequence>
<name>A0A852SW32_9MICO</name>
<feature type="transmembrane region" description="Helical" evidence="1">
    <location>
        <begin position="67"/>
        <end position="87"/>
    </location>
</feature>
<dbReference type="Proteomes" id="UP000589620">
    <property type="component" value="Unassembled WGS sequence"/>
</dbReference>
<keyword evidence="2" id="KW-0830">Ubiquinone</keyword>
<keyword evidence="1" id="KW-0472">Membrane</keyword>
<reference evidence="2 3" key="1">
    <citation type="submission" date="2020-07" db="EMBL/GenBank/DDBJ databases">
        <title>Sequencing the genomes of 1000 actinobacteria strains.</title>
        <authorList>
            <person name="Klenk H.-P."/>
        </authorList>
    </citation>
    <scope>NUCLEOTIDE SEQUENCE [LARGE SCALE GENOMIC DNA]</scope>
    <source>
        <strain evidence="2 3">DSM 23871</strain>
    </source>
</reference>
<keyword evidence="1" id="KW-1133">Transmembrane helix</keyword>
<evidence type="ECO:0000313" key="2">
    <source>
        <dbReference type="EMBL" id="NYD73067.1"/>
    </source>
</evidence>
<feature type="transmembrane region" description="Helical" evidence="1">
    <location>
        <begin position="35"/>
        <end position="55"/>
    </location>
</feature>
<gene>
    <name evidence="2" type="ORF">BJ963_000586</name>
</gene>
<protein>
    <submittedName>
        <fullName evidence="2">Na+-transporting NADH:ubiquinone oxidoreductase subunit NqrB</fullName>
    </submittedName>
</protein>
<feature type="transmembrane region" description="Helical" evidence="1">
    <location>
        <begin position="123"/>
        <end position="142"/>
    </location>
</feature>
<dbReference type="EMBL" id="JACCBJ010000001">
    <property type="protein sequence ID" value="NYD73067.1"/>
    <property type="molecule type" value="Genomic_DNA"/>
</dbReference>
<organism evidence="2 3">
    <name type="scientific">Leifsonia soli</name>
    <dbReference type="NCBI Taxonomy" id="582665"/>
    <lineage>
        <taxon>Bacteria</taxon>
        <taxon>Bacillati</taxon>
        <taxon>Actinomycetota</taxon>
        <taxon>Actinomycetes</taxon>
        <taxon>Micrococcales</taxon>
        <taxon>Microbacteriaceae</taxon>
        <taxon>Leifsonia</taxon>
    </lineage>
</organism>